<reference evidence="10 11" key="1">
    <citation type="submission" date="2019-03" db="EMBL/GenBank/DDBJ databases">
        <title>Genomic Encyclopedia of Type Strains, Phase IV (KMG-IV): sequencing the most valuable type-strain genomes for metagenomic binning, comparative biology and taxonomic classification.</title>
        <authorList>
            <person name="Goeker M."/>
        </authorList>
    </citation>
    <scope>NUCLEOTIDE SEQUENCE [LARGE SCALE GENOMIC DNA]</scope>
    <source>
        <strain evidence="10 11">DSM 25082</strain>
    </source>
</reference>
<evidence type="ECO:0000256" key="9">
    <source>
        <dbReference type="SAM" id="MobiDB-lite"/>
    </source>
</evidence>
<dbReference type="GO" id="GO:0004497">
    <property type="term" value="F:monooxygenase activity"/>
    <property type="evidence" value="ECO:0007669"/>
    <property type="project" value="UniProtKB-KW"/>
</dbReference>
<keyword evidence="4 8" id="KW-0560">Oxidoreductase</keyword>
<keyword evidence="11" id="KW-1185">Reference proteome</keyword>
<keyword evidence="6 8" id="KW-0503">Monooxygenase</keyword>
<feature type="compositionally biased region" description="Polar residues" evidence="9">
    <location>
        <begin position="1"/>
        <end position="15"/>
    </location>
</feature>
<dbReference type="InterPro" id="IPR036396">
    <property type="entry name" value="Cyt_P450_sf"/>
</dbReference>
<protein>
    <submittedName>
        <fullName evidence="10">Cytochrome P450</fullName>
    </submittedName>
</protein>
<keyword evidence="3 7" id="KW-0479">Metal-binding</keyword>
<accession>A0A4R6NFU3</accession>
<dbReference type="GO" id="GO:0020037">
    <property type="term" value="F:heme binding"/>
    <property type="evidence" value="ECO:0007669"/>
    <property type="project" value="InterPro"/>
</dbReference>
<evidence type="ECO:0000256" key="6">
    <source>
        <dbReference type="ARBA" id="ARBA00023033"/>
    </source>
</evidence>
<comment type="cofactor">
    <cofactor evidence="7">
        <name>heme</name>
        <dbReference type="ChEBI" id="CHEBI:30413"/>
    </cofactor>
</comment>
<dbReference type="AlphaFoldDB" id="A0A4R6NFU3"/>
<comment type="similarity">
    <text evidence="1 8">Belongs to the cytochrome P450 family.</text>
</comment>
<keyword evidence="5 7" id="KW-0408">Iron</keyword>
<evidence type="ECO:0000256" key="5">
    <source>
        <dbReference type="ARBA" id="ARBA00023004"/>
    </source>
</evidence>
<dbReference type="SUPFAM" id="SSF48264">
    <property type="entry name" value="Cytochrome P450"/>
    <property type="match status" value="1"/>
</dbReference>
<dbReference type="InterPro" id="IPR001128">
    <property type="entry name" value="Cyt_P450"/>
</dbReference>
<evidence type="ECO:0000256" key="4">
    <source>
        <dbReference type="ARBA" id="ARBA00023002"/>
    </source>
</evidence>
<dbReference type="GO" id="GO:0005506">
    <property type="term" value="F:iron ion binding"/>
    <property type="evidence" value="ECO:0007669"/>
    <property type="project" value="InterPro"/>
</dbReference>
<dbReference type="Gene3D" id="1.10.630.10">
    <property type="entry name" value="Cytochrome P450"/>
    <property type="match status" value="1"/>
</dbReference>
<sequence length="458" mass="51257">MMRSMNTQTLPSASASRPPGPTGLGFDRLRAMSRDYLGTLGALHARHGDIVRQRFMHLVDYSFLHPEHVRDVLVASHDKLIRWERGTEVFASAHGHSVLVAEGAAWKRQRQMLQPAFSPRRVEGFVPRMVQASQDSLAGWAGASEIDFEAAMTQTTMAVIMQTLFSRTDATQGRAIAAAVHDLSIEGMKEFYWPVSAPLWAPWKARKRRALALLDQYIESQIRERLASPQTHQDLLGLMLEARDPEDQGLSARGLRDECMTTFLAGHETTAAALTWWGWCMAAHPEEQARIADEVLSLLADRAPTAADLPLMPRLARSFKETLRLFPPAAGLLSRRTTEPLRVGGYELPPGSMVRLTPALTHRDPRWFEDPEAFRPERFDASSGHPEIPRGAWLPFGAGPRVCLGSHFALTEMGVIAAQILQRYELRPLAHRPPPRPRLDVTLRPDQPLRLGLRRRGS</sequence>
<comment type="caution">
    <text evidence="10">The sequence shown here is derived from an EMBL/GenBank/DDBJ whole genome shotgun (WGS) entry which is preliminary data.</text>
</comment>
<dbReference type="Pfam" id="PF00067">
    <property type="entry name" value="p450"/>
    <property type="match status" value="1"/>
</dbReference>
<dbReference type="PRINTS" id="PR00465">
    <property type="entry name" value="EP450IV"/>
</dbReference>
<keyword evidence="2 7" id="KW-0349">Heme</keyword>
<feature type="binding site" description="axial binding residue" evidence="7">
    <location>
        <position position="403"/>
    </location>
    <ligand>
        <name>heme</name>
        <dbReference type="ChEBI" id="CHEBI:30413"/>
    </ligand>
    <ligandPart>
        <name>Fe</name>
        <dbReference type="ChEBI" id="CHEBI:18248"/>
    </ligandPart>
</feature>
<evidence type="ECO:0000313" key="11">
    <source>
        <dbReference type="Proteomes" id="UP000295357"/>
    </source>
</evidence>
<dbReference type="InterPro" id="IPR050196">
    <property type="entry name" value="Cytochrome_P450_Monoox"/>
</dbReference>
<feature type="region of interest" description="Disordered" evidence="9">
    <location>
        <begin position="429"/>
        <end position="458"/>
    </location>
</feature>
<dbReference type="InterPro" id="IPR002403">
    <property type="entry name" value="Cyt_P450_E_grp-IV"/>
</dbReference>
<dbReference type="PANTHER" id="PTHR24291:SF50">
    <property type="entry name" value="BIFUNCTIONAL ALBAFLAVENONE MONOOXYGENASE_TERPENE SYNTHASE"/>
    <property type="match status" value="1"/>
</dbReference>
<evidence type="ECO:0000256" key="7">
    <source>
        <dbReference type="PIRSR" id="PIRSR602403-1"/>
    </source>
</evidence>
<evidence type="ECO:0000256" key="1">
    <source>
        <dbReference type="ARBA" id="ARBA00010617"/>
    </source>
</evidence>
<evidence type="ECO:0000256" key="3">
    <source>
        <dbReference type="ARBA" id="ARBA00022723"/>
    </source>
</evidence>
<gene>
    <name evidence="10" type="ORF">DFR39_101608</name>
</gene>
<dbReference type="InterPro" id="IPR017972">
    <property type="entry name" value="Cyt_P450_CS"/>
</dbReference>
<proteinExistence type="inferred from homology"/>
<evidence type="ECO:0000313" key="10">
    <source>
        <dbReference type="EMBL" id="TDP13134.1"/>
    </source>
</evidence>
<dbReference type="EMBL" id="SNXE01000001">
    <property type="protein sequence ID" value="TDP13134.1"/>
    <property type="molecule type" value="Genomic_DNA"/>
</dbReference>
<evidence type="ECO:0000256" key="2">
    <source>
        <dbReference type="ARBA" id="ARBA00022617"/>
    </source>
</evidence>
<dbReference type="PROSITE" id="PS00086">
    <property type="entry name" value="CYTOCHROME_P450"/>
    <property type="match status" value="1"/>
</dbReference>
<evidence type="ECO:0000256" key="8">
    <source>
        <dbReference type="RuleBase" id="RU000461"/>
    </source>
</evidence>
<name>A0A4R6NFU3_9BURK</name>
<dbReference type="PRINTS" id="PR00385">
    <property type="entry name" value="P450"/>
</dbReference>
<dbReference type="PANTHER" id="PTHR24291">
    <property type="entry name" value="CYTOCHROME P450 FAMILY 4"/>
    <property type="match status" value="1"/>
</dbReference>
<feature type="region of interest" description="Disordered" evidence="9">
    <location>
        <begin position="1"/>
        <end position="24"/>
    </location>
</feature>
<organism evidence="10 11">
    <name type="scientific">Roseateles asaccharophilus</name>
    <dbReference type="NCBI Taxonomy" id="582607"/>
    <lineage>
        <taxon>Bacteria</taxon>
        <taxon>Pseudomonadati</taxon>
        <taxon>Pseudomonadota</taxon>
        <taxon>Betaproteobacteria</taxon>
        <taxon>Burkholderiales</taxon>
        <taxon>Sphaerotilaceae</taxon>
        <taxon>Roseateles</taxon>
    </lineage>
</organism>
<dbReference type="Proteomes" id="UP000295357">
    <property type="component" value="Unassembled WGS sequence"/>
</dbReference>
<dbReference type="GO" id="GO:0016705">
    <property type="term" value="F:oxidoreductase activity, acting on paired donors, with incorporation or reduction of molecular oxygen"/>
    <property type="evidence" value="ECO:0007669"/>
    <property type="project" value="InterPro"/>
</dbReference>